<accession>A0A2C6L419</accession>
<keyword evidence="2 3" id="KW-0812">Transmembrane</keyword>
<evidence type="ECO:0000313" key="3">
    <source>
        <dbReference type="EMBL" id="PHJ23537.1"/>
    </source>
</evidence>
<evidence type="ECO:0000313" key="4">
    <source>
        <dbReference type="Proteomes" id="UP000221165"/>
    </source>
</evidence>
<dbReference type="Proteomes" id="UP000221165">
    <property type="component" value="Unassembled WGS sequence"/>
</dbReference>
<comment type="caution">
    <text evidence="3">The sequence shown here is derived from an EMBL/GenBank/DDBJ whole genome shotgun (WGS) entry which is preliminary data.</text>
</comment>
<sequence length="1155" mass="129953">MPSPSQSAETDWVDRLPPQRSVSLYWVEKWLLALDCIQVWSLLWLIVYPQFPLHWNRHTRPILLLNLDFFHVFFNDLESANVLVASELGEEVLPRLLLAGIETGLVLLGILVLWLGARWISFAKSPAEKRKEAQERAHRRLQQSRLSTARMSLSAYFATADTQELGAQDTAWGKFRAFCEDTRHSFCTGIVHGRIILLTWVFAPYMNTVLPIALCQDQAEICGDSKMMLGRVFLGGIAVVFALFAISYVGDHVSKHVVGDTDGQHEEYLQQKELEYMLHLNDSWKVQMLWVFTSFKREWRRSHHRQTLMIVKLLLCVIIAVFGNQPDRPAFGAAWILKLIFPDGFLHGPATASSSEPEAEVAAVSNDELSISDSLRDMLTNPFGTRTQSILGFIVMFCFTLPSLLRLPYRQASTNILFASNWIILTVLAGFSITLACSDLTPALLHNNNLQLLLPLLHVFLICIWVLTVIFGFFTTLLPSSSSSLLIRSDQQIEEEDEGLLQEYGSNELKKERRKRLWREKRKLYLHHTHRMLRNACSKRANKAILLVKRTLSWGDPDFENDPDTDGLYPTFLDSPWPISFYEGRYFIRGFPEVLRSVQNARRIIERYLFADKSLVPLSALDAAHADLQDHLAGFLSLQDEQLPLGKNKNLEDVKPTANHDEIEEALARAKKHLADLLGEGDSDDGGVDEEDDEENEADEDETSQKSAEDDEENQSLLGEDDAFGELVGPEAGSGMENRGLLGDKTDQLQHVNQLIEMLNKGEDTRRHNVQRFFDKETNDVDVDEPFRALLRPGARNVALFGTPQEQPGLAALDNALKILDDESLSRRQQAKSFAHRLAEGVLVAAASVAFRAADDVDRPDADALTFSGSSVGGARRKRSPLDDVLEEVREEAEDQRAGALLGGGIVDSAQAAETNQLADVDFDSPALPSTTEMKKFLKESQEIADHLADKLLNRGDTDRDNTEGNDAVIAKPGEDGVAAVEETVVKKKKKPRKKKKKKLKTDPGAFSYLPEGSERAVAAFRVRRLSTLSHLSQRFSALPIKKLFEEMRHRQTLTHAFRWILLETFELLASLKQEVAPVTCLPRPLPNGGNALMCLLAKRCRQRDKDLIFMTPTKKRILTKLLALQFLCGRYLATHDRTDELVTQMLRGLTALLG</sequence>
<keyword evidence="4" id="KW-1185">Reference proteome</keyword>
<feature type="transmembrane region" description="Helical" evidence="2">
    <location>
        <begin position="96"/>
        <end position="120"/>
    </location>
</feature>
<feature type="compositionally biased region" description="Acidic residues" evidence="1">
    <location>
        <begin position="679"/>
        <end position="702"/>
    </location>
</feature>
<dbReference type="OrthoDB" id="195226at2759"/>
<feature type="transmembrane region" description="Helical" evidence="2">
    <location>
        <begin position="390"/>
        <end position="409"/>
    </location>
</feature>
<proteinExistence type="predicted"/>
<dbReference type="RefSeq" id="XP_067925212.1">
    <property type="nucleotide sequence ID" value="XM_068062801.1"/>
</dbReference>
<protein>
    <submittedName>
        <fullName evidence="3">Transmembrane protein</fullName>
    </submittedName>
</protein>
<feature type="transmembrane region" description="Helical" evidence="2">
    <location>
        <begin position="456"/>
        <end position="478"/>
    </location>
</feature>
<dbReference type="AlphaFoldDB" id="A0A2C6L419"/>
<keyword evidence="2" id="KW-0472">Membrane</keyword>
<gene>
    <name evidence="3" type="ORF">CSUI_002601</name>
</gene>
<feature type="transmembrane region" description="Helical" evidence="2">
    <location>
        <begin position="232"/>
        <end position="250"/>
    </location>
</feature>
<feature type="region of interest" description="Disordered" evidence="1">
    <location>
        <begin position="952"/>
        <end position="1004"/>
    </location>
</feature>
<reference evidence="3 4" key="1">
    <citation type="journal article" date="2017" name="Int. J. Parasitol.">
        <title>The genome of the protozoan parasite Cystoisospora suis and a reverse vaccinology approach to identify vaccine candidates.</title>
        <authorList>
            <person name="Palmieri N."/>
            <person name="Shrestha A."/>
            <person name="Ruttkowski B."/>
            <person name="Beck T."/>
            <person name="Vogl C."/>
            <person name="Tomley F."/>
            <person name="Blake D.P."/>
            <person name="Joachim A."/>
        </authorList>
    </citation>
    <scope>NUCLEOTIDE SEQUENCE [LARGE SCALE GENOMIC DNA]</scope>
    <source>
        <strain evidence="3 4">Wien I</strain>
    </source>
</reference>
<evidence type="ECO:0000256" key="1">
    <source>
        <dbReference type="SAM" id="MobiDB-lite"/>
    </source>
</evidence>
<organism evidence="3 4">
    <name type="scientific">Cystoisospora suis</name>
    <dbReference type="NCBI Taxonomy" id="483139"/>
    <lineage>
        <taxon>Eukaryota</taxon>
        <taxon>Sar</taxon>
        <taxon>Alveolata</taxon>
        <taxon>Apicomplexa</taxon>
        <taxon>Conoidasida</taxon>
        <taxon>Coccidia</taxon>
        <taxon>Eucoccidiorida</taxon>
        <taxon>Eimeriorina</taxon>
        <taxon>Sarcocystidae</taxon>
        <taxon>Cystoisospora</taxon>
    </lineage>
</organism>
<dbReference type="GeneID" id="94426012"/>
<name>A0A2C6L419_9APIC</name>
<feature type="compositionally biased region" description="Basic and acidic residues" evidence="1">
    <location>
        <begin position="952"/>
        <end position="963"/>
    </location>
</feature>
<keyword evidence="2" id="KW-1133">Transmembrane helix</keyword>
<feature type="transmembrane region" description="Helical" evidence="2">
    <location>
        <begin position="416"/>
        <end position="436"/>
    </location>
</feature>
<feature type="compositionally biased region" description="Basic residues" evidence="1">
    <location>
        <begin position="987"/>
        <end position="1000"/>
    </location>
</feature>
<evidence type="ECO:0000256" key="2">
    <source>
        <dbReference type="SAM" id="Phobius"/>
    </source>
</evidence>
<dbReference type="VEuPathDB" id="ToxoDB:CSUI_002601"/>
<dbReference type="EMBL" id="MIGC01001083">
    <property type="protein sequence ID" value="PHJ23537.1"/>
    <property type="molecule type" value="Genomic_DNA"/>
</dbReference>
<feature type="region of interest" description="Disordered" evidence="1">
    <location>
        <begin position="678"/>
        <end position="716"/>
    </location>
</feature>